<dbReference type="GO" id="GO:0005662">
    <property type="term" value="C:DNA replication factor A complex"/>
    <property type="evidence" value="ECO:0007669"/>
    <property type="project" value="TreeGrafter"/>
</dbReference>
<dbReference type="Gene3D" id="1.10.10.10">
    <property type="entry name" value="Winged helix-like DNA-binding domain superfamily/Winged helix DNA-binding domain"/>
    <property type="match status" value="1"/>
</dbReference>
<evidence type="ECO:0000256" key="5">
    <source>
        <dbReference type="ARBA" id="ARBA00023242"/>
    </source>
</evidence>
<dbReference type="InterPro" id="IPR036390">
    <property type="entry name" value="WH_DNA-bd_sf"/>
</dbReference>
<dbReference type="InterPro" id="IPR036388">
    <property type="entry name" value="WH-like_DNA-bd_sf"/>
</dbReference>
<dbReference type="InterPro" id="IPR012340">
    <property type="entry name" value="NA-bd_OB-fold"/>
</dbReference>
<dbReference type="GO" id="GO:0006260">
    <property type="term" value="P:DNA replication"/>
    <property type="evidence" value="ECO:0007669"/>
    <property type="project" value="UniProtKB-KW"/>
</dbReference>
<dbReference type="InterPro" id="IPR014892">
    <property type="entry name" value="RPA_C"/>
</dbReference>
<evidence type="ECO:0000259" key="6">
    <source>
        <dbReference type="Pfam" id="PF08784"/>
    </source>
</evidence>
<protein>
    <recommendedName>
        <fullName evidence="6">Replication protein A C-terminal domain-containing protein</fullName>
    </recommendedName>
</protein>
<dbReference type="Pfam" id="PF08784">
    <property type="entry name" value="RPA_C"/>
    <property type="match status" value="1"/>
</dbReference>
<dbReference type="PIRSF" id="PIRSF036949">
    <property type="entry name" value="RPA32"/>
    <property type="match status" value="1"/>
</dbReference>
<dbReference type="SUPFAM" id="SSF50249">
    <property type="entry name" value="Nucleic acid-binding proteins"/>
    <property type="match status" value="1"/>
</dbReference>
<dbReference type="SUPFAM" id="SSF46785">
    <property type="entry name" value="Winged helix' DNA-binding domain"/>
    <property type="match status" value="1"/>
</dbReference>
<keyword evidence="3" id="KW-0235">DNA replication</keyword>
<feature type="domain" description="Replication protein A C-terminal" evidence="6">
    <location>
        <begin position="168"/>
        <end position="254"/>
    </location>
</feature>
<organism evidence="7 8">
    <name type="scientific">Brachionus calyciflorus</name>
    <dbReference type="NCBI Taxonomy" id="104777"/>
    <lineage>
        <taxon>Eukaryota</taxon>
        <taxon>Metazoa</taxon>
        <taxon>Spiralia</taxon>
        <taxon>Gnathifera</taxon>
        <taxon>Rotifera</taxon>
        <taxon>Eurotatoria</taxon>
        <taxon>Monogononta</taxon>
        <taxon>Pseudotrocha</taxon>
        <taxon>Ploima</taxon>
        <taxon>Brachionidae</taxon>
        <taxon>Brachionus</taxon>
    </lineage>
</organism>
<keyword evidence="5" id="KW-0539">Nucleus</keyword>
<comment type="similarity">
    <text evidence="2">Belongs to the replication factor A protein 2 family.</text>
</comment>
<dbReference type="OrthoDB" id="25571at2759"/>
<keyword evidence="8" id="KW-1185">Reference proteome</keyword>
<accession>A0A813R2A9</accession>
<comment type="caution">
    <text evidence="7">The sequence shown here is derived from an EMBL/GenBank/DDBJ whole genome shotgun (WGS) entry which is preliminary data.</text>
</comment>
<gene>
    <name evidence="7" type="ORF">OXX778_LOCUS5182</name>
</gene>
<dbReference type="InterPro" id="IPR040260">
    <property type="entry name" value="RFA2-like"/>
</dbReference>
<dbReference type="Proteomes" id="UP000663879">
    <property type="component" value="Unassembled WGS sequence"/>
</dbReference>
<dbReference type="PANTHER" id="PTHR13989">
    <property type="entry name" value="REPLICATION PROTEIN A-RELATED"/>
    <property type="match status" value="1"/>
</dbReference>
<sequence>MWNDNEFNSTFSSPNANAGKEIKKNLIKYIVPVTGQTINLCSQVEGESSIYEYNHLRFNQICIIGLIRNVIKRANDVTYLIDDMTTPEIHVKLQADEADDMETDEPKPQLSQFMENQYVKVFGIIKSLQNQKIVQAFRILPIKELNEITHHILDCMNASIYYVSKGSCDNLDMHMGNPIRESNTGFGDNAGLSTSGLNGLYSNISNLIKQSKNSEGVHIRDICAHYKNYPESKIREALEFLSTEGHVYSTIDDEHFKSTDAM</sequence>
<reference evidence="7" key="1">
    <citation type="submission" date="2021-02" db="EMBL/GenBank/DDBJ databases">
        <authorList>
            <person name="Nowell W R."/>
        </authorList>
    </citation>
    <scope>NUCLEOTIDE SEQUENCE</scope>
    <source>
        <strain evidence="7">Ploen Becks lab</strain>
    </source>
</reference>
<evidence type="ECO:0000256" key="3">
    <source>
        <dbReference type="ARBA" id="ARBA00022705"/>
    </source>
</evidence>
<dbReference type="GO" id="GO:0006289">
    <property type="term" value="P:nucleotide-excision repair"/>
    <property type="evidence" value="ECO:0007669"/>
    <property type="project" value="TreeGrafter"/>
</dbReference>
<dbReference type="AlphaFoldDB" id="A0A813R2A9"/>
<dbReference type="CDD" id="cd04478">
    <property type="entry name" value="RPA2_DBD_D"/>
    <property type="match status" value="1"/>
</dbReference>
<evidence type="ECO:0000313" key="7">
    <source>
        <dbReference type="EMBL" id="CAF0775509.1"/>
    </source>
</evidence>
<proteinExistence type="inferred from homology"/>
<comment type="subcellular location">
    <subcellularLocation>
        <location evidence="1">Nucleus</location>
    </subcellularLocation>
</comment>
<name>A0A813R2A9_9BILA</name>
<keyword evidence="4" id="KW-0238">DNA-binding</keyword>
<evidence type="ECO:0000313" key="8">
    <source>
        <dbReference type="Proteomes" id="UP000663879"/>
    </source>
</evidence>
<evidence type="ECO:0000256" key="2">
    <source>
        <dbReference type="ARBA" id="ARBA00007815"/>
    </source>
</evidence>
<dbReference type="Gene3D" id="2.40.50.140">
    <property type="entry name" value="Nucleic acid-binding proteins"/>
    <property type="match status" value="1"/>
</dbReference>
<dbReference type="FunFam" id="1.10.10.10:FF:000168">
    <property type="entry name" value="Replication protein A 32 kDa subunit"/>
    <property type="match status" value="1"/>
</dbReference>
<dbReference type="GO" id="GO:0000724">
    <property type="term" value="P:double-strand break repair via homologous recombination"/>
    <property type="evidence" value="ECO:0007669"/>
    <property type="project" value="TreeGrafter"/>
</dbReference>
<evidence type="ECO:0000256" key="4">
    <source>
        <dbReference type="ARBA" id="ARBA00023125"/>
    </source>
</evidence>
<dbReference type="PANTHER" id="PTHR13989:SF16">
    <property type="entry name" value="REPLICATION PROTEIN A2"/>
    <property type="match status" value="1"/>
</dbReference>
<dbReference type="EMBL" id="CAJNOC010000550">
    <property type="protein sequence ID" value="CAF0775509.1"/>
    <property type="molecule type" value="Genomic_DNA"/>
</dbReference>
<dbReference type="GO" id="GO:0000781">
    <property type="term" value="C:chromosome, telomeric region"/>
    <property type="evidence" value="ECO:0007669"/>
    <property type="project" value="TreeGrafter"/>
</dbReference>
<evidence type="ECO:0000256" key="1">
    <source>
        <dbReference type="ARBA" id="ARBA00004123"/>
    </source>
</evidence>
<dbReference type="GO" id="GO:0003697">
    <property type="term" value="F:single-stranded DNA binding"/>
    <property type="evidence" value="ECO:0007669"/>
    <property type="project" value="TreeGrafter"/>
</dbReference>
<dbReference type="InterPro" id="IPR014646">
    <property type="entry name" value="Rfa2/RPA32"/>
</dbReference>
<dbReference type="GO" id="GO:0035861">
    <property type="term" value="C:site of double-strand break"/>
    <property type="evidence" value="ECO:0007669"/>
    <property type="project" value="TreeGrafter"/>
</dbReference>